<dbReference type="EMBL" id="JAEPIV010000006">
    <property type="protein sequence ID" value="MBK4720021.1"/>
    <property type="molecule type" value="Genomic_DNA"/>
</dbReference>
<evidence type="ECO:0000313" key="5">
    <source>
        <dbReference type="Proteomes" id="UP000654452"/>
    </source>
</evidence>
<keyword evidence="5" id="KW-1185">Reference proteome</keyword>
<evidence type="ECO:0000259" key="3">
    <source>
        <dbReference type="Pfam" id="PF05239"/>
    </source>
</evidence>
<evidence type="ECO:0000256" key="1">
    <source>
        <dbReference type="SAM" id="MobiDB-lite"/>
    </source>
</evidence>
<dbReference type="PANTHER" id="PTHR36505:SF1">
    <property type="entry name" value="BLR1072 PROTEIN"/>
    <property type="match status" value="1"/>
</dbReference>
<keyword evidence="2" id="KW-0732">Signal</keyword>
<reference evidence="4 5" key="1">
    <citation type="submission" date="2021-01" db="EMBL/GenBank/DDBJ databases">
        <title>Azospirillum sp. YIM DDC1 draft genome.</title>
        <authorList>
            <person name="Wang Y.-X."/>
        </authorList>
    </citation>
    <scope>NUCLEOTIDE SEQUENCE [LARGE SCALE GENOMIC DNA]</scope>
    <source>
        <strain evidence="4 5">YIM DDC1</strain>
    </source>
</reference>
<comment type="caution">
    <text evidence="4">The sequence shown here is derived from an EMBL/GenBank/DDBJ whole genome shotgun (WGS) entry which is preliminary data.</text>
</comment>
<evidence type="ECO:0000313" key="4">
    <source>
        <dbReference type="EMBL" id="MBK4720021.1"/>
    </source>
</evidence>
<feature type="signal peptide" evidence="2">
    <location>
        <begin position="1"/>
        <end position="21"/>
    </location>
</feature>
<dbReference type="Gene3D" id="2.30.30.240">
    <property type="entry name" value="PRC-barrel domain"/>
    <property type="match status" value="1"/>
</dbReference>
<dbReference type="SUPFAM" id="SSF50346">
    <property type="entry name" value="PRC-barrel domain"/>
    <property type="match status" value="1"/>
</dbReference>
<sequence>MRREIIAAASVLALMTGTAMAQTTSPTTGSPTTGAPTATEMNKSGNAPGSAATGSASGLTGGQMASAENMMGKNVYGTDNEKVGEVEDIILDGNGQAQQLVISSGGFLGIGEKQIAVDIGKANWDAQQERVQLSGMTRDQVKEMPEFEYSDTTTSLNRNKDKAGDTVNGAASRSSTGTSGTMTAPGGATGTPPAAPSGTGQ</sequence>
<name>A0ABS1HYY4_9PROT</name>
<organism evidence="4 5">
    <name type="scientific">Azospirillum aestuarii</name>
    <dbReference type="NCBI Taxonomy" id="2802052"/>
    <lineage>
        <taxon>Bacteria</taxon>
        <taxon>Pseudomonadati</taxon>
        <taxon>Pseudomonadota</taxon>
        <taxon>Alphaproteobacteria</taxon>
        <taxon>Rhodospirillales</taxon>
        <taxon>Azospirillaceae</taxon>
        <taxon>Azospirillum</taxon>
    </lineage>
</organism>
<feature type="region of interest" description="Disordered" evidence="1">
    <location>
        <begin position="144"/>
        <end position="201"/>
    </location>
</feature>
<accession>A0ABS1HYY4</accession>
<dbReference type="InterPro" id="IPR011033">
    <property type="entry name" value="PRC_barrel-like_sf"/>
</dbReference>
<protein>
    <submittedName>
        <fullName evidence="4">PRC-barrel domain-containing protein</fullName>
    </submittedName>
</protein>
<dbReference type="RefSeq" id="WP_145625701.1">
    <property type="nucleotide sequence ID" value="NZ_JAEPIV010000006.1"/>
</dbReference>
<feature type="domain" description="PRC-barrel" evidence="3">
    <location>
        <begin position="66"/>
        <end position="130"/>
    </location>
</feature>
<feature type="compositionally biased region" description="Low complexity" evidence="1">
    <location>
        <begin position="23"/>
        <end position="58"/>
    </location>
</feature>
<feature type="compositionally biased region" description="Low complexity" evidence="1">
    <location>
        <begin position="169"/>
        <end position="201"/>
    </location>
</feature>
<dbReference type="InterPro" id="IPR027275">
    <property type="entry name" value="PRC-brl_dom"/>
</dbReference>
<feature type="region of interest" description="Disordered" evidence="1">
    <location>
        <begin position="19"/>
        <end position="63"/>
    </location>
</feature>
<proteinExistence type="predicted"/>
<dbReference type="PANTHER" id="PTHR36505">
    <property type="entry name" value="BLR1072 PROTEIN"/>
    <property type="match status" value="1"/>
</dbReference>
<dbReference type="Pfam" id="PF05239">
    <property type="entry name" value="PRC"/>
    <property type="match status" value="1"/>
</dbReference>
<feature type="chain" id="PRO_5047171409" evidence="2">
    <location>
        <begin position="22"/>
        <end position="201"/>
    </location>
</feature>
<gene>
    <name evidence="4" type="ORF">JJL56_14195</name>
</gene>
<evidence type="ECO:0000256" key="2">
    <source>
        <dbReference type="SAM" id="SignalP"/>
    </source>
</evidence>
<dbReference type="Proteomes" id="UP000654452">
    <property type="component" value="Unassembled WGS sequence"/>
</dbReference>